<organism evidence="2 3">
    <name type="scientific">Oleoguttula mirabilis</name>
    <dbReference type="NCBI Taxonomy" id="1507867"/>
    <lineage>
        <taxon>Eukaryota</taxon>
        <taxon>Fungi</taxon>
        <taxon>Dikarya</taxon>
        <taxon>Ascomycota</taxon>
        <taxon>Pezizomycotina</taxon>
        <taxon>Dothideomycetes</taxon>
        <taxon>Dothideomycetidae</taxon>
        <taxon>Mycosphaerellales</taxon>
        <taxon>Teratosphaeriaceae</taxon>
        <taxon>Oleoguttula</taxon>
    </lineage>
</organism>
<reference evidence="2 3" key="1">
    <citation type="submission" date="2021-11" db="EMBL/GenBank/DDBJ databases">
        <title>Black yeast isolated from Biological Soil Crust.</title>
        <authorList>
            <person name="Kurbessoian T."/>
        </authorList>
    </citation>
    <scope>NUCLEOTIDE SEQUENCE [LARGE SCALE GENOMIC DNA]</scope>
    <source>
        <strain evidence="2 3">CCFEE 5522</strain>
    </source>
</reference>
<dbReference type="EMBL" id="JAVFHQ010000008">
    <property type="protein sequence ID" value="KAK4548338.1"/>
    <property type="molecule type" value="Genomic_DNA"/>
</dbReference>
<evidence type="ECO:0000313" key="3">
    <source>
        <dbReference type="Proteomes" id="UP001324427"/>
    </source>
</evidence>
<keyword evidence="1" id="KW-0472">Membrane</keyword>
<dbReference type="Proteomes" id="UP001324427">
    <property type="component" value="Unassembled WGS sequence"/>
</dbReference>
<keyword evidence="3" id="KW-1185">Reference proteome</keyword>
<proteinExistence type="predicted"/>
<keyword evidence="1" id="KW-0812">Transmembrane</keyword>
<feature type="transmembrane region" description="Helical" evidence="1">
    <location>
        <begin position="47"/>
        <end position="72"/>
    </location>
</feature>
<evidence type="ECO:0000256" key="1">
    <source>
        <dbReference type="SAM" id="Phobius"/>
    </source>
</evidence>
<dbReference type="InterPro" id="IPR038213">
    <property type="entry name" value="IFI6/IFI27-like_sf"/>
</dbReference>
<accession>A0AAV9JRQ5</accession>
<gene>
    <name evidence="2" type="ORF">LTR36_010208</name>
</gene>
<evidence type="ECO:0000313" key="2">
    <source>
        <dbReference type="EMBL" id="KAK4548338.1"/>
    </source>
</evidence>
<sequence>MDETAKATLEVAKQTFGKLIGGLEHVTWDNLPESVKEYMRAHPTLTAIQIIVVIIALVPGLIVAPALGAIGFGSMGPAAASAASGYQAAHGATAGFSFLQSAAMGGYGAAAVNGVVTGASAVAGGVAEWFKWRGGAAA</sequence>
<keyword evidence="1" id="KW-1133">Transmembrane helix</keyword>
<dbReference type="Gene3D" id="6.10.110.10">
    <property type="match status" value="1"/>
</dbReference>
<name>A0AAV9JRQ5_9PEZI</name>
<protein>
    <submittedName>
        <fullName evidence="2">Uncharacterized protein</fullName>
    </submittedName>
</protein>
<comment type="caution">
    <text evidence="2">The sequence shown here is derived from an EMBL/GenBank/DDBJ whole genome shotgun (WGS) entry which is preliminary data.</text>
</comment>
<dbReference type="AlphaFoldDB" id="A0AAV9JRQ5"/>